<dbReference type="AlphaFoldDB" id="A0A419V4K3"/>
<comment type="caution">
    <text evidence="1">The sequence shown here is derived from an EMBL/GenBank/DDBJ whole genome shotgun (WGS) entry which is preliminary data.</text>
</comment>
<organism evidence="1 2">
    <name type="scientific">Sinobaca qinghaiensis</name>
    <dbReference type="NCBI Taxonomy" id="342944"/>
    <lineage>
        <taxon>Bacteria</taxon>
        <taxon>Bacillati</taxon>
        <taxon>Bacillota</taxon>
        <taxon>Bacilli</taxon>
        <taxon>Bacillales</taxon>
        <taxon>Sporolactobacillaceae</taxon>
        <taxon>Sinobaca</taxon>
    </lineage>
</organism>
<accession>A0A419V4K3</accession>
<reference evidence="1 2" key="1">
    <citation type="submission" date="2018-09" db="EMBL/GenBank/DDBJ databases">
        <title>Genomic Encyclopedia of Archaeal and Bacterial Type Strains, Phase II (KMG-II): from individual species to whole genera.</title>
        <authorList>
            <person name="Goeker M."/>
        </authorList>
    </citation>
    <scope>NUCLEOTIDE SEQUENCE [LARGE SCALE GENOMIC DNA]</scope>
    <source>
        <strain evidence="1 2">DSM 17008</strain>
    </source>
</reference>
<evidence type="ECO:0000313" key="2">
    <source>
        <dbReference type="Proteomes" id="UP000285120"/>
    </source>
</evidence>
<keyword evidence="2" id="KW-1185">Reference proteome</keyword>
<sequence length="64" mass="7005">MANEETTAQKMDATTEEPFKSLEEAEAAAKPNHIIVSNDNGVTFLVIPTERKTVANSLGYDVHE</sequence>
<proteinExistence type="predicted"/>
<dbReference type="RefSeq" id="WP_120192919.1">
    <property type="nucleotide sequence ID" value="NZ_RAPK01000008.1"/>
</dbReference>
<protein>
    <submittedName>
        <fullName evidence="1">Uncharacterized protein</fullName>
    </submittedName>
</protein>
<name>A0A419V4K3_9BACL</name>
<gene>
    <name evidence="1" type="ORF">ATL39_1719</name>
</gene>
<dbReference type="Proteomes" id="UP000285120">
    <property type="component" value="Unassembled WGS sequence"/>
</dbReference>
<evidence type="ECO:0000313" key="1">
    <source>
        <dbReference type="EMBL" id="RKD73425.1"/>
    </source>
</evidence>
<dbReference type="EMBL" id="RAPK01000008">
    <property type="protein sequence ID" value="RKD73425.1"/>
    <property type="molecule type" value="Genomic_DNA"/>
</dbReference>